<dbReference type="Pfam" id="PF02321">
    <property type="entry name" value="OEP"/>
    <property type="match status" value="2"/>
</dbReference>
<protein>
    <recommendedName>
        <fullName evidence="11">Outer membrane efflux protein</fullName>
    </recommendedName>
</protein>
<evidence type="ECO:0000256" key="7">
    <source>
        <dbReference type="ARBA" id="ARBA00023237"/>
    </source>
</evidence>
<keyword evidence="5" id="KW-0812">Transmembrane</keyword>
<dbReference type="Proteomes" id="UP000095237">
    <property type="component" value="Unassembled WGS sequence"/>
</dbReference>
<dbReference type="GO" id="GO:0009279">
    <property type="term" value="C:cell outer membrane"/>
    <property type="evidence" value="ECO:0007669"/>
    <property type="project" value="UniProtKB-SubCell"/>
</dbReference>
<dbReference type="InterPro" id="IPR003423">
    <property type="entry name" value="OMP_efflux"/>
</dbReference>
<evidence type="ECO:0000256" key="4">
    <source>
        <dbReference type="ARBA" id="ARBA00022452"/>
    </source>
</evidence>
<comment type="caution">
    <text evidence="9">The sequence shown here is derived from an EMBL/GenBank/DDBJ whole genome shotgun (WGS) entry which is preliminary data.</text>
</comment>
<evidence type="ECO:0000256" key="1">
    <source>
        <dbReference type="ARBA" id="ARBA00004442"/>
    </source>
</evidence>
<keyword evidence="8" id="KW-0175">Coiled coil</keyword>
<evidence type="ECO:0000313" key="9">
    <source>
        <dbReference type="EMBL" id="OEG70403.1"/>
    </source>
</evidence>
<organism evidence="9 10">
    <name type="scientific">Endomicrobium trichonymphae</name>
    <dbReference type="NCBI Taxonomy" id="1408204"/>
    <lineage>
        <taxon>Bacteria</taxon>
        <taxon>Pseudomonadati</taxon>
        <taxon>Elusimicrobiota</taxon>
        <taxon>Endomicrobiia</taxon>
        <taxon>Endomicrobiales</taxon>
        <taxon>Endomicrobiaceae</taxon>
        <taxon>Candidatus Endomicrobiellum</taxon>
    </lineage>
</organism>
<dbReference type="PANTHER" id="PTHR30026:SF20">
    <property type="entry name" value="OUTER MEMBRANE PROTEIN TOLC"/>
    <property type="match status" value="1"/>
</dbReference>
<dbReference type="SUPFAM" id="SSF56954">
    <property type="entry name" value="Outer membrane efflux proteins (OEP)"/>
    <property type="match status" value="1"/>
</dbReference>
<evidence type="ECO:0000256" key="5">
    <source>
        <dbReference type="ARBA" id="ARBA00022692"/>
    </source>
</evidence>
<keyword evidence="10" id="KW-1185">Reference proteome</keyword>
<comment type="subcellular location">
    <subcellularLocation>
        <location evidence="1">Cell outer membrane</location>
    </subcellularLocation>
</comment>
<dbReference type="GO" id="GO:0015562">
    <property type="term" value="F:efflux transmembrane transporter activity"/>
    <property type="evidence" value="ECO:0007669"/>
    <property type="project" value="InterPro"/>
</dbReference>
<name>A0A1E5IJU7_ENDTX</name>
<evidence type="ECO:0000256" key="8">
    <source>
        <dbReference type="SAM" id="Coils"/>
    </source>
</evidence>
<dbReference type="AlphaFoldDB" id="A0A1E5IJU7"/>
<dbReference type="InterPro" id="IPR051906">
    <property type="entry name" value="TolC-like"/>
</dbReference>
<dbReference type="GO" id="GO:0015288">
    <property type="term" value="F:porin activity"/>
    <property type="evidence" value="ECO:0007669"/>
    <property type="project" value="TreeGrafter"/>
</dbReference>
<dbReference type="EMBL" id="LNVX01000344">
    <property type="protein sequence ID" value="OEG70403.1"/>
    <property type="molecule type" value="Genomic_DNA"/>
</dbReference>
<keyword evidence="7" id="KW-0998">Cell outer membrane</keyword>
<dbReference type="PANTHER" id="PTHR30026">
    <property type="entry name" value="OUTER MEMBRANE PROTEIN TOLC"/>
    <property type="match status" value="1"/>
</dbReference>
<accession>A0A1E5IJU7</accession>
<sequence>MKKIFVVLLSVFIVNFYVYAEEINRKTVRIQTLKNNYSIVAAKLALDNAKQEYNSSLSSLLPKINFTGNFLCNGFKKDFLRNYSHTLEIVIPIFERFETYSYVKAKASEFKSAEASYNMAVSNELHKAEAAYINLMWLYEYIELLNDAKKKRIENKNMVALKYNSGKINIASLRTVEADFAVIEYYLKSAQRYIETASVQLLKAMGRNDYTTILETNERLATSEKLPKKPDCDNLITASPEFIIAQHKFERCKIQTLKAKGQWLPLLTGNIRYSAPSEQQTTDKHNEFAGISFSYTIFNGGKRYAYMQTVSNNLRIASEELKNTVNNLKARAIELYNNLTDAYELVALKTQYLNATKLHSEISAKEYVNGIINYNEWYPIEKNYFSSQIELLEAKKEAALKRAEWNTFAEKI</sequence>
<keyword evidence="4" id="KW-1134">Transmembrane beta strand</keyword>
<evidence type="ECO:0008006" key="11">
    <source>
        <dbReference type="Google" id="ProtNLM"/>
    </source>
</evidence>
<feature type="coiled-coil region" evidence="8">
    <location>
        <begin position="307"/>
        <end position="338"/>
    </location>
</feature>
<evidence type="ECO:0000256" key="6">
    <source>
        <dbReference type="ARBA" id="ARBA00023136"/>
    </source>
</evidence>
<dbReference type="GO" id="GO:1990281">
    <property type="term" value="C:efflux pump complex"/>
    <property type="evidence" value="ECO:0007669"/>
    <property type="project" value="TreeGrafter"/>
</dbReference>
<evidence type="ECO:0000256" key="2">
    <source>
        <dbReference type="ARBA" id="ARBA00007613"/>
    </source>
</evidence>
<evidence type="ECO:0000256" key="3">
    <source>
        <dbReference type="ARBA" id="ARBA00022448"/>
    </source>
</evidence>
<keyword evidence="6" id="KW-0472">Membrane</keyword>
<reference evidence="9 10" key="1">
    <citation type="submission" date="2015-11" db="EMBL/GenBank/DDBJ databases">
        <title>Evidence for parallel genomic evolution in an endosymbiosis of termite gut flagellates.</title>
        <authorList>
            <person name="Zheng H."/>
        </authorList>
    </citation>
    <scope>NUCLEOTIDE SEQUENCE [LARGE SCALE GENOMIC DNA]</scope>
    <source>
        <strain evidence="9 10">CET450</strain>
    </source>
</reference>
<gene>
    <name evidence="9" type="ORF">ATZ36_00995</name>
</gene>
<evidence type="ECO:0000313" key="10">
    <source>
        <dbReference type="Proteomes" id="UP000095237"/>
    </source>
</evidence>
<proteinExistence type="inferred from homology"/>
<comment type="similarity">
    <text evidence="2">Belongs to the outer membrane factor (OMF) (TC 1.B.17) family.</text>
</comment>
<dbReference type="Gene3D" id="1.20.1600.10">
    <property type="entry name" value="Outer membrane efflux proteins (OEP)"/>
    <property type="match status" value="1"/>
</dbReference>
<keyword evidence="3" id="KW-0813">Transport</keyword>